<reference evidence="5" key="1">
    <citation type="journal article" date="2019" name="Int. J. Syst. Evol. Microbiol.">
        <title>The Global Catalogue of Microorganisms (GCM) 10K type strain sequencing project: providing services to taxonomists for standard genome sequencing and annotation.</title>
        <authorList>
            <consortium name="The Broad Institute Genomics Platform"/>
            <consortium name="The Broad Institute Genome Sequencing Center for Infectious Disease"/>
            <person name="Wu L."/>
            <person name="Ma J."/>
        </authorList>
    </citation>
    <scope>NUCLEOTIDE SEQUENCE [LARGE SCALE GENOMIC DNA]</scope>
    <source>
        <strain evidence="5">CGMCC 4.7237</strain>
    </source>
</reference>
<dbReference type="Proteomes" id="UP001595765">
    <property type="component" value="Unassembled WGS sequence"/>
</dbReference>
<gene>
    <name evidence="4" type="ORF">ACFO3J_00340</name>
</gene>
<dbReference type="InterPro" id="IPR043129">
    <property type="entry name" value="ATPase_NBD"/>
</dbReference>
<dbReference type="EMBL" id="JBHSBB010000001">
    <property type="protein sequence ID" value="MFC4029913.1"/>
    <property type="molecule type" value="Genomic_DNA"/>
</dbReference>
<evidence type="ECO:0000313" key="4">
    <source>
        <dbReference type="EMBL" id="MFC4029913.1"/>
    </source>
</evidence>
<evidence type="ECO:0000256" key="1">
    <source>
        <dbReference type="ARBA" id="ARBA00022741"/>
    </source>
</evidence>
<dbReference type="PANTHER" id="PTHR14187:SF5">
    <property type="entry name" value="HEAT SHOCK 70 KDA PROTEIN 12A"/>
    <property type="match status" value="1"/>
</dbReference>
<protein>
    <submittedName>
        <fullName evidence="4">Hsp70 family protein</fullName>
    </submittedName>
</protein>
<evidence type="ECO:0000256" key="2">
    <source>
        <dbReference type="ARBA" id="ARBA00022840"/>
    </source>
</evidence>
<dbReference type="Gene3D" id="3.90.640.10">
    <property type="entry name" value="Actin, Chain A, domain 4"/>
    <property type="match status" value="1"/>
</dbReference>
<dbReference type="Pfam" id="PF00012">
    <property type="entry name" value="HSP70"/>
    <property type="match status" value="1"/>
</dbReference>
<comment type="caution">
    <text evidence="4">The sequence shown here is derived from an EMBL/GenBank/DDBJ whole genome shotgun (WGS) entry which is preliminary data.</text>
</comment>
<keyword evidence="5" id="KW-1185">Reference proteome</keyword>
<dbReference type="InterPro" id="IPR013126">
    <property type="entry name" value="Hsp_70_fam"/>
</dbReference>
<dbReference type="Gene3D" id="3.30.420.40">
    <property type="match status" value="2"/>
</dbReference>
<dbReference type="RefSeq" id="WP_386424555.1">
    <property type="nucleotide sequence ID" value="NZ_JBHSBB010000001.1"/>
</dbReference>
<organism evidence="4 5">
    <name type="scientific">Streptomyces polygonati</name>
    <dbReference type="NCBI Taxonomy" id="1617087"/>
    <lineage>
        <taxon>Bacteria</taxon>
        <taxon>Bacillati</taxon>
        <taxon>Actinomycetota</taxon>
        <taxon>Actinomycetes</taxon>
        <taxon>Kitasatosporales</taxon>
        <taxon>Streptomycetaceae</taxon>
        <taxon>Streptomyces</taxon>
    </lineage>
</organism>
<evidence type="ECO:0000313" key="5">
    <source>
        <dbReference type="Proteomes" id="UP001595765"/>
    </source>
</evidence>
<keyword evidence="1" id="KW-0547">Nucleotide-binding</keyword>
<evidence type="ECO:0000256" key="3">
    <source>
        <dbReference type="ARBA" id="ARBA00023186"/>
    </source>
</evidence>
<keyword evidence="3" id="KW-0143">Chaperone</keyword>
<name>A0ABV8HCZ7_9ACTN</name>
<keyword evidence="2" id="KW-0067">ATP-binding</keyword>
<proteinExistence type="predicted"/>
<dbReference type="CDD" id="cd10229">
    <property type="entry name" value="ASKHA_NBD_HSP70_HSPA12"/>
    <property type="match status" value="1"/>
</dbReference>
<sequence>MTEQVRLVAAIDFGTHGTGFAWSFASERDREPVHRRINLFDDWEGQPTNYVKNLTAILLDGTGDVLEWGYQASRRFQVETREHPEYEYAQGFKMGLLPGVAKVTDSSTPAGPGMSPRELITAYLKAFRRFALDRIVAGSGVQEDEIAWVLTVPAIWQDRERQIMRDCAVEAGFPEVPERLLIAIEPEVAALYCRFDSGHSGVGEAGDRFVVVDAGGGTVDITAYEKTEDGLTEIGYPSGGSLGSTYIDRYLLETVLPKRLGTEFMKRARNLEPGAFVALSDEWERNKRNFDPKHRRSVILQMSHRLFRILEDADTRRLAAMQNGVDDAIELGYDEVMGLFDHVTKPLLKLVDEQLRQIGSKSVRRVMLVGGFAQSRYLQERLRSHLSERIELVVPSKPSWAVLLGAVHFGLEPSLIRGRRTRFTYGVAAAMPFDIVRDPPSLRLIRYDGTPLCDNRFDRFVEAREVVEPGREVQRSYYPVTEQQREMTLRLFVAETTDPRYVTDETCRCVGELTMDMTPTLSHPPAERRIDMTMIFGGTEVEARAYDVKSGIEVKTRIRFS</sequence>
<dbReference type="PANTHER" id="PTHR14187">
    <property type="entry name" value="ALPHA KINASE/ELONGATION FACTOR 2 KINASE"/>
    <property type="match status" value="1"/>
</dbReference>
<accession>A0ABV8HCZ7</accession>
<dbReference type="SUPFAM" id="SSF53067">
    <property type="entry name" value="Actin-like ATPase domain"/>
    <property type="match status" value="2"/>
</dbReference>